<dbReference type="SUPFAM" id="SSF55811">
    <property type="entry name" value="Nudix"/>
    <property type="match status" value="1"/>
</dbReference>
<dbReference type="AlphaFoldDB" id="A0A2A4ML37"/>
<dbReference type="Proteomes" id="UP000218172">
    <property type="component" value="Unassembled WGS sequence"/>
</dbReference>
<comment type="caution">
    <text evidence="4">The sequence shown here is derived from an EMBL/GenBank/DDBJ whole genome shotgun (WGS) entry which is preliminary data.</text>
</comment>
<dbReference type="Gene3D" id="2.20.70.10">
    <property type="match status" value="1"/>
</dbReference>
<evidence type="ECO:0000313" key="4">
    <source>
        <dbReference type="EMBL" id="PCH60464.1"/>
    </source>
</evidence>
<evidence type="ECO:0000256" key="2">
    <source>
        <dbReference type="ARBA" id="ARBA00022801"/>
    </source>
</evidence>
<protein>
    <submittedName>
        <fullName evidence="4">NUDIX hydrolase</fullName>
    </submittedName>
</protein>
<proteinExistence type="predicted"/>
<comment type="cofactor">
    <cofactor evidence="1">
        <name>Mg(2+)</name>
        <dbReference type="ChEBI" id="CHEBI:18420"/>
    </cofactor>
</comment>
<feature type="domain" description="Nudix hydrolase" evidence="3">
    <location>
        <begin position="36"/>
        <end position="165"/>
    </location>
</feature>
<sequence length="198" mass="22366">MKFCSNCAGAITLRIPTGDDKPRHCCDHCQSIFYQNPKNIVGTLPIYQDKVLLCKRAIEPRLGKWTLPAGFMENGESALEGAIRETHEEAGANITIGAHSLYTLFNLPKINQLYIFFRAELSNVEFNPGEESLEVALFSEADIPWKELAFPVISSTLKYYFQDRKNKHFPVRMCDVHYDKEGNRSISLLSESSLASQS</sequence>
<organism evidence="4 5">
    <name type="scientific">SAR86 cluster bacterium</name>
    <dbReference type="NCBI Taxonomy" id="2030880"/>
    <lineage>
        <taxon>Bacteria</taxon>
        <taxon>Pseudomonadati</taxon>
        <taxon>Pseudomonadota</taxon>
        <taxon>Gammaproteobacteria</taxon>
        <taxon>SAR86 cluster</taxon>
    </lineage>
</organism>
<evidence type="ECO:0000256" key="1">
    <source>
        <dbReference type="ARBA" id="ARBA00001946"/>
    </source>
</evidence>
<dbReference type="PANTHER" id="PTHR43222:SF2">
    <property type="entry name" value="NUDIX HYDROLASE 23, CHLOROPLASTIC"/>
    <property type="match status" value="1"/>
</dbReference>
<dbReference type="PANTHER" id="PTHR43222">
    <property type="entry name" value="NUDIX HYDROLASE 23"/>
    <property type="match status" value="1"/>
</dbReference>
<dbReference type="Pfam" id="PF00293">
    <property type="entry name" value="NUDIX"/>
    <property type="match status" value="1"/>
</dbReference>
<evidence type="ECO:0000313" key="5">
    <source>
        <dbReference type="Proteomes" id="UP000218172"/>
    </source>
</evidence>
<dbReference type="GO" id="GO:0016787">
    <property type="term" value="F:hydrolase activity"/>
    <property type="evidence" value="ECO:0007669"/>
    <property type="project" value="UniProtKB-KW"/>
</dbReference>
<dbReference type="InterPro" id="IPR015797">
    <property type="entry name" value="NUDIX_hydrolase-like_dom_sf"/>
</dbReference>
<reference evidence="5" key="1">
    <citation type="submission" date="2017-08" db="EMBL/GenBank/DDBJ databases">
        <title>A dynamic microbial community with high functional redundancy inhabits the cold, oxic subseafloor aquifer.</title>
        <authorList>
            <person name="Tully B.J."/>
            <person name="Wheat C.G."/>
            <person name="Glazer B.T."/>
            <person name="Huber J.A."/>
        </authorList>
    </citation>
    <scope>NUCLEOTIDE SEQUENCE [LARGE SCALE GENOMIC DNA]</scope>
</reference>
<gene>
    <name evidence="4" type="ORF">COC19_05930</name>
</gene>
<dbReference type="CDD" id="cd04511">
    <property type="entry name" value="NUDIX_Hydrolase"/>
    <property type="match status" value="1"/>
</dbReference>
<dbReference type="Gene3D" id="3.90.79.10">
    <property type="entry name" value="Nucleoside Triphosphate Pyrophosphohydrolase"/>
    <property type="match status" value="1"/>
</dbReference>
<dbReference type="PROSITE" id="PS00893">
    <property type="entry name" value="NUDIX_BOX"/>
    <property type="match status" value="1"/>
</dbReference>
<dbReference type="InterPro" id="IPR029401">
    <property type="entry name" value="Nudix_N"/>
</dbReference>
<dbReference type="InterPro" id="IPR020084">
    <property type="entry name" value="NUDIX_hydrolase_CS"/>
</dbReference>
<evidence type="ECO:0000259" key="3">
    <source>
        <dbReference type="PROSITE" id="PS51462"/>
    </source>
</evidence>
<dbReference type="InterPro" id="IPR000086">
    <property type="entry name" value="NUDIX_hydrolase_dom"/>
</dbReference>
<accession>A0A2A4ML37</accession>
<dbReference type="EMBL" id="NVQR01000091">
    <property type="protein sequence ID" value="PCH60464.1"/>
    <property type="molecule type" value="Genomic_DNA"/>
</dbReference>
<name>A0A2A4ML37_9GAMM</name>
<dbReference type="PROSITE" id="PS51462">
    <property type="entry name" value="NUDIX"/>
    <property type="match status" value="1"/>
</dbReference>
<keyword evidence="2 4" id="KW-0378">Hydrolase</keyword>
<dbReference type="Pfam" id="PF14803">
    <property type="entry name" value="Zn_ribbon_Nudix"/>
    <property type="match status" value="1"/>
</dbReference>